<organism evidence="6 7">
    <name type="scientific">Triparma columacea</name>
    <dbReference type="NCBI Taxonomy" id="722753"/>
    <lineage>
        <taxon>Eukaryota</taxon>
        <taxon>Sar</taxon>
        <taxon>Stramenopiles</taxon>
        <taxon>Ochrophyta</taxon>
        <taxon>Bolidophyceae</taxon>
        <taxon>Parmales</taxon>
        <taxon>Triparmaceae</taxon>
        <taxon>Triparma</taxon>
    </lineage>
</organism>
<feature type="domain" description="Metallo-beta-lactamase" evidence="5">
    <location>
        <begin position="22"/>
        <end position="202"/>
    </location>
</feature>
<dbReference type="Pfam" id="PF00753">
    <property type="entry name" value="Lactamase_B"/>
    <property type="match status" value="1"/>
</dbReference>
<dbReference type="InterPro" id="IPR001279">
    <property type="entry name" value="Metallo-B-lactamas"/>
</dbReference>
<dbReference type="InterPro" id="IPR036866">
    <property type="entry name" value="RibonucZ/Hydroxyglut_hydro"/>
</dbReference>
<dbReference type="EMBL" id="BRYA01000104">
    <property type="protein sequence ID" value="GMI39466.1"/>
    <property type="molecule type" value="Genomic_DNA"/>
</dbReference>
<evidence type="ECO:0000313" key="6">
    <source>
        <dbReference type="EMBL" id="GMI39466.1"/>
    </source>
</evidence>
<keyword evidence="4" id="KW-0862">Zinc</keyword>
<keyword evidence="2" id="KW-0479">Metal-binding</keyword>
<proteinExistence type="predicted"/>
<evidence type="ECO:0000256" key="1">
    <source>
        <dbReference type="ARBA" id="ARBA00001947"/>
    </source>
</evidence>
<accession>A0A9W7GBZ2</accession>
<dbReference type="OrthoDB" id="17458at2759"/>
<dbReference type="PANTHER" id="PTHR46233">
    <property type="entry name" value="HYDROXYACYLGLUTATHIONE HYDROLASE GLOC"/>
    <property type="match status" value="1"/>
</dbReference>
<protein>
    <recommendedName>
        <fullName evidence="5">Metallo-beta-lactamase domain-containing protein</fullName>
    </recommendedName>
</protein>
<keyword evidence="7" id="KW-1185">Reference proteome</keyword>
<dbReference type="SMART" id="SM00849">
    <property type="entry name" value="Lactamase_B"/>
    <property type="match status" value="1"/>
</dbReference>
<evidence type="ECO:0000259" key="5">
    <source>
        <dbReference type="SMART" id="SM00849"/>
    </source>
</evidence>
<dbReference type="GO" id="GO:0016787">
    <property type="term" value="F:hydrolase activity"/>
    <property type="evidence" value="ECO:0007669"/>
    <property type="project" value="UniProtKB-KW"/>
</dbReference>
<dbReference type="InterPro" id="IPR051453">
    <property type="entry name" value="MBL_Glyoxalase_II"/>
</dbReference>
<name>A0A9W7GBZ2_9STRA</name>
<sequence length="219" mass="23877">MPAQVLSSPSAVLLQLPVTPFAMNQYLLGCKKTKQAALIDCGDDNVDRWVRASEAEGLVIAKILQTHGHVDHVSGLLDTKQQLDIPIHACKDDWAIFMSAPMQGMAFGMKCPSPPPIDVEVHEGSIIQVGDLKVKCYHTPGHSPGHMCFEIVGEKALISGDLIFQGSIGRTDFPGCNQGDMEKSLNRIKTEFEHDVKLFPGHMGVTSVGEEIMTNPFLK</sequence>
<evidence type="ECO:0000313" key="7">
    <source>
        <dbReference type="Proteomes" id="UP001165065"/>
    </source>
</evidence>
<reference evidence="7" key="1">
    <citation type="journal article" date="2023" name="Commun. Biol.">
        <title>Genome analysis of Parmales, the sister group of diatoms, reveals the evolutionary specialization of diatoms from phago-mixotrophs to photoautotrophs.</title>
        <authorList>
            <person name="Ban H."/>
            <person name="Sato S."/>
            <person name="Yoshikawa S."/>
            <person name="Yamada K."/>
            <person name="Nakamura Y."/>
            <person name="Ichinomiya M."/>
            <person name="Sato N."/>
            <person name="Blanc-Mathieu R."/>
            <person name="Endo H."/>
            <person name="Kuwata A."/>
            <person name="Ogata H."/>
        </authorList>
    </citation>
    <scope>NUCLEOTIDE SEQUENCE [LARGE SCALE GENOMIC DNA]</scope>
</reference>
<dbReference type="AlphaFoldDB" id="A0A9W7GBZ2"/>
<dbReference type="SUPFAM" id="SSF56281">
    <property type="entry name" value="Metallo-hydrolase/oxidoreductase"/>
    <property type="match status" value="1"/>
</dbReference>
<evidence type="ECO:0000256" key="4">
    <source>
        <dbReference type="ARBA" id="ARBA00022833"/>
    </source>
</evidence>
<dbReference type="GO" id="GO:0046872">
    <property type="term" value="F:metal ion binding"/>
    <property type="evidence" value="ECO:0007669"/>
    <property type="project" value="UniProtKB-KW"/>
</dbReference>
<comment type="cofactor">
    <cofactor evidence="1">
        <name>Zn(2+)</name>
        <dbReference type="ChEBI" id="CHEBI:29105"/>
    </cofactor>
</comment>
<evidence type="ECO:0000256" key="3">
    <source>
        <dbReference type="ARBA" id="ARBA00022801"/>
    </source>
</evidence>
<dbReference type="Proteomes" id="UP001165065">
    <property type="component" value="Unassembled WGS sequence"/>
</dbReference>
<gene>
    <name evidence="6" type="ORF">TrCOL_g12102</name>
</gene>
<keyword evidence="3" id="KW-0378">Hydrolase</keyword>
<dbReference type="PANTHER" id="PTHR46233:SF3">
    <property type="entry name" value="HYDROXYACYLGLUTATHIONE HYDROLASE GLOC"/>
    <property type="match status" value="1"/>
</dbReference>
<evidence type="ECO:0000256" key="2">
    <source>
        <dbReference type="ARBA" id="ARBA00022723"/>
    </source>
</evidence>
<dbReference type="Gene3D" id="3.60.15.10">
    <property type="entry name" value="Ribonuclease Z/Hydroxyacylglutathione hydrolase-like"/>
    <property type="match status" value="1"/>
</dbReference>
<comment type="caution">
    <text evidence="6">The sequence shown here is derived from an EMBL/GenBank/DDBJ whole genome shotgun (WGS) entry which is preliminary data.</text>
</comment>